<dbReference type="AlphaFoldDB" id="A0A1H8FR63"/>
<dbReference type="InterPro" id="IPR009739">
    <property type="entry name" value="LprI-like_N"/>
</dbReference>
<dbReference type="PANTHER" id="PTHR39176:SF1">
    <property type="entry name" value="PERIPLASMIC PROTEIN"/>
    <property type="match status" value="1"/>
</dbReference>
<organism evidence="2 3">
    <name type="scientific">Gemmobacter aquatilis</name>
    <dbReference type="NCBI Taxonomy" id="933059"/>
    <lineage>
        <taxon>Bacteria</taxon>
        <taxon>Pseudomonadati</taxon>
        <taxon>Pseudomonadota</taxon>
        <taxon>Alphaproteobacteria</taxon>
        <taxon>Rhodobacterales</taxon>
        <taxon>Paracoccaceae</taxon>
        <taxon>Gemmobacter</taxon>
    </lineage>
</organism>
<dbReference type="STRING" id="933059.SAMN04488103_104240"/>
<protein>
    <recommendedName>
        <fullName evidence="1">Lysozyme inhibitor LprI-like N-terminal domain-containing protein</fullName>
    </recommendedName>
</protein>
<sequence>MEMTYCAEQDWIAADADLNDAYKAARQAMLDIDANLPQDQRGAAEYLKQAQRAWIDFRDAACAAEGYQMHGGSAEPMVIYGCRARLTGQRAQDLWVLAASE</sequence>
<dbReference type="Gene3D" id="1.20.1270.180">
    <property type="match status" value="1"/>
</dbReference>
<evidence type="ECO:0000259" key="1">
    <source>
        <dbReference type="Pfam" id="PF07007"/>
    </source>
</evidence>
<gene>
    <name evidence="2" type="ORF">SAMN04488103_104240</name>
</gene>
<evidence type="ECO:0000313" key="2">
    <source>
        <dbReference type="EMBL" id="SEN34291.1"/>
    </source>
</evidence>
<name>A0A1H8FR63_9RHOB</name>
<proteinExistence type="predicted"/>
<dbReference type="PANTHER" id="PTHR39176">
    <property type="entry name" value="PERIPLASMIC PROTEIN-RELATED"/>
    <property type="match status" value="1"/>
</dbReference>
<dbReference type="Pfam" id="PF07007">
    <property type="entry name" value="LprI"/>
    <property type="match status" value="1"/>
</dbReference>
<keyword evidence="3" id="KW-1185">Reference proteome</keyword>
<feature type="domain" description="Lysozyme inhibitor LprI-like N-terminal" evidence="1">
    <location>
        <begin position="2"/>
        <end position="94"/>
    </location>
</feature>
<accession>A0A1H8FR63</accession>
<evidence type="ECO:0000313" key="3">
    <source>
        <dbReference type="Proteomes" id="UP000198761"/>
    </source>
</evidence>
<reference evidence="2 3" key="1">
    <citation type="submission" date="2016-10" db="EMBL/GenBank/DDBJ databases">
        <authorList>
            <person name="de Groot N.N."/>
        </authorList>
    </citation>
    <scope>NUCLEOTIDE SEQUENCE [LARGE SCALE GENOMIC DNA]</scope>
    <source>
        <strain evidence="2 3">DSM 3857</strain>
    </source>
</reference>
<dbReference type="EMBL" id="FOCE01000004">
    <property type="protein sequence ID" value="SEN34291.1"/>
    <property type="molecule type" value="Genomic_DNA"/>
</dbReference>
<dbReference type="Proteomes" id="UP000198761">
    <property type="component" value="Unassembled WGS sequence"/>
</dbReference>